<evidence type="ECO:0000259" key="7">
    <source>
        <dbReference type="PROSITE" id="PS50966"/>
    </source>
</evidence>
<gene>
    <name evidence="8" type="ORF">URODEC1_LOCUS102994</name>
</gene>
<dbReference type="AlphaFoldDB" id="A0ABC9F746"/>
<dbReference type="EMBL" id="OZ075115">
    <property type="protein sequence ID" value="CAL5070768.1"/>
    <property type="molecule type" value="Genomic_DNA"/>
</dbReference>
<dbReference type="GO" id="GO:0005634">
    <property type="term" value="C:nucleus"/>
    <property type="evidence" value="ECO:0007669"/>
    <property type="project" value="UniProtKB-SubCell"/>
</dbReference>
<name>A0ABC9F746_9POAL</name>
<proteinExistence type="inferred from homology"/>
<dbReference type="PANTHER" id="PTHR31669:SF168">
    <property type="entry name" value="PROTEIN FAR1-RELATED SEQUENCE"/>
    <property type="match status" value="1"/>
</dbReference>
<dbReference type="InterPro" id="IPR006564">
    <property type="entry name" value="Znf_PMZ"/>
</dbReference>
<comment type="function">
    <text evidence="6">Putative transcription activator involved in regulating light control of development.</text>
</comment>
<feature type="domain" description="SWIM-type" evidence="7">
    <location>
        <begin position="530"/>
        <end position="566"/>
    </location>
</feature>
<dbReference type="PROSITE" id="PS50966">
    <property type="entry name" value="ZF_SWIM"/>
    <property type="match status" value="1"/>
</dbReference>
<dbReference type="SMART" id="SM00575">
    <property type="entry name" value="ZnF_PMZ"/>
    <property type="match status" value="1"/>
</dbReference>
<evidence type="ECO:0000256" key="4">
    <source>
        <dbReference type="ARBA" id="ARBA00022833"/>
    </source>
</evidence>
<evidence type="ECO:0000313" key="9">
    <source>
        <dbReference type="Proteomes" id="UP001497457"/>
    </source>
</evidence>
<dbReference type="Pfam" id="PF04434">
    <property type="entry name" value="SWIM"/>
    <property type="match status" value="1"/>
</dbReference>
<evidence type="ECO:0000256" key="3">
    <source>
        <dbReference type="ARBA" id="ARBA00022771"/>
    </source>
</evidence>
<protein>
    <recommendedName>
        <fullName evidence="6">Protein FAR1-RELATED SEQUENCE</fullName>
    </recommendedName>
</protein>
<evidence type="ECO:0000256" key="1">
    <source>
        <dbReference type="ARBA" id="ARBA00005889"/>
    </source>
</evidence>
<keyword evidence="2 6" id="KW-0479">Metal-binding</keyword>
<keyword evidence="4 6" id="KW-0862">Zinc</keyword>
<dbReference type="GO" id="GO:0008270">
    <property type="term" value="F:zinc ion binding"/>
    <property type="evidence" value="ECO:0007669"/>
    <property type="project" value="UniProtKB-UniRule"/>
</dbReference>
<comment type="subcellular location">
    <subcellularLocation>
        <location evidence="6">Nucleus</location>
    </subcellularLocation>
</comment>
<organism evidence="8 9">
    <name type="scientific">Urochloa decumbens</name>
    <dbReference type="NCBI Taxonomy" id="240449"/>
    <lineage>
        <taxon>Eukaryota</taxon>
        <taxon>Viridiplantae</taxon>
        <taxon>Streptophyta</taxon>
        <taxon>Embryophyta</taxon>
        <taxon>Tracheophyta</taxon>
        <taxon>Spermatophyta</taxon>
        <taxon>Magnoliopsida</taxon>
        <taxon>Liliopsida</taxon>
        <taxon>Poales</taxon>
        <taxon>Poaceae</taxon>
        <taxon>PACMAD clade</taxon>
        <taxon>Panicoideae</taxon>
        <taxon>Panicodae</taxon>
        <taxon>Paniceae</taxon>
        <taxon>Melinidinae</taxon>
        <taxon>Urochloa</taxon>
    </lineage>
</organism>
<keyword evidence="3 5" id="KW-0863">Zinc-finger</keyword>
<accession>A0ABC9F746</accession>
<sequence>MATSGVRLPGAWNYGAVERALRNAHERGDRCIFQPEVGEVFDSAQEAFEFYNMYSWEVGFGIRYGRSRENKAGRRSKQDIVCACEGAGGANDFRTVRCGCRAMIRLLRQQDDSWAVSRFVSEHTHPLARSDGERRKWQSHSRLDQMSKDLVMHLRQNNVQISRVCSIVGSLHGPGGYVPFSRQSMRSLCGRLAQESIQGDVEKTVDIFQSIRERDRGLIVKVDADDLGRVRSLFWAHGSSKENYDLFGDVVTFDTTYRTNLYNLPFGLFVGVNHHFQSILFGAVLLTEETTDAFQWAFSTFAEAMGSAPQTILTDQCQAMRAAISTELPMSRHRWCKWHVLKKAKESLGPVYSKNGTFRGKFHSLLADLVSTKEFEQRWANLVVEYGLEESQFMIRAYEHRAMWAKPFFAETFCAGMTSTQRSESANHMLKTYIPRAAPMHLFVSQYSRLVADRQADEGREDHATIQSMRVGVPIEAHAATVYTRNMFARFSHELFRSGAFSCTENDNGTSFLVSLINNGTVPPTWRTDYNVSVSLDRLELACECKLFEHMGMPCRHVLKVLVHLGAKEIPPSLVLKRWTMDAKARVTDESNRSALHSEPDIAALHSILYNAAMELVTMGRSSRQAFEVALSFVSKAKAAIGTMTVVTPTLERLSVPDCSVDRAETDAPECELCNIAAPPRVRSRGRPAQS</sequence>
<dbReference type="PANTHER" id="PTHR31669">
    <property type="entry name" value="PROTEIN FAR1-RELATED SEQUENCE 10-RELATED"/>
    <property type="match status" value="1"/>
</dbReference>
<evidence type="ECO:0000256" key="6">
    <source>
        <dbReference type="RuleBase" id="RU367018"/>
    </source>
</evidence>
<dbReference type="InterPro" id="IPR007527">
    <property type="entry name" value="Znf_SWIM"/>
</dbReference>
<keyword evidence="9" id="KW-1185">Reference proteome</keyword>
<dbReference type="InterPro" id="IPR004330">
    <property type="entry name" value="FAR1_DNA_bnd_dom"/>
</dbReference>
<keyword evidence="6" id="KW-0539">Nucleus</keyword>
<reference evidence="9" key="1">
    <citation type="submission" date="2024-06" db="EMBL/GenBank/DDBJ databases">
        <authorList>
            <person name="Ryan C."/>
        </authorList>
    </citation>
    <scope>NUCLEOTIDE SEQUENCE [LARGE SCALE GENOMIC DNA]</scope>
</reference>
<dbReference type="Proteomes" id="UP001497457">
    <property type="component" value="Chromosome 5rd"/>
</dbReference>
<dbReference type="GO" id="GO:0006355">
    <property type="term" value="P:regulation of DNA-templated transcription"/>
    <property type="evidence" value="ECO:0007669"/>
    <property type="project" value="UniProtKB-UniRule"/>
</dbReference>
<comment type="similarity">
    <text evidence="1 6">Belongs to the FHY3/FAR1 family.</text>
</comment>
<evidence type="ECO:0000256" key="5">
    <source>
        <dbReference type="PROSITE-ProRule" id="PRU00325"/>
    </source>
</evidence>
<reference evidence="8 9" key="2">
    <citation type="submission" date="2024-10" db="EMBL/GenBank/DDBJ databases">
        <authorList>
            <person name="Ryan C."/>
        </authorList>
    </citation>
    <scope>NUCLEOTIDE SEQUENCE [LARGE SCALE GENOMIC DNA]</scope>
</reference>
<dbReference type="Pfam" id="PF03101">
    <property type="entry name" value="FAR1"/>
    <property type="match status" value="1"/>
</dbReference>
<evidence type="ECO:0000313" key="8">
    <source>
        <dbReference type="EMBL" id="CAL5070768.1"/>
    </source>
</evidence>
<dbReference type="InterPro" id="IPR031052">
    <property type="entry name" value="FHY3/FAR1"/>
</dbReference>
<evidence type="ECO:0000256" key="2">
    <source>
        <dbReference type="ARBA" id="ARBA00022723"/>
    </source>
</evidence>
<dbReference type="Pfam" id="PF10551">
    <property type="entry name" value="MULE"/>
    <property type="match status" value="1"/>
</dbReference>
<dbReference type="InterPro" id="IPR018289">
    <property type="entry name" value="MULE_transposase_dom"/>
</dbReference>